<proteinExistence type="predicted"/>
<name>A0A8S5RFP2_9VIRU</name>
<evidence type="ECO:0000313" key="1">
    <source>
        <dbReference type="EMBL" id="DAE29979.1"/>
    </source>
</evidence>
<dbReference type="EMBL" id="BK059101">
    <property type="protein sequence ID" value="DAE29979.1"/>
    <property type="molecule type" value="Genomic_DNA"/>
</dbReference>
<reference evidence="1" key="1">
    <citation type="journal article" date="2021" name="Proc. Natl. Acad. Sci. U.S.A.">
        <title>A Catalog of Tens of Thousands of Viruses from Human Metagenomes Reveals Hidden Associations with Chronic Diseases.</title>
        <authorList>
            <person name="Tisza M.J."/>
            <person name="Buck C.B."/>
        </authorList>
    </citation>
    <scope>NUCLEOTIDE SEQUENCE</scope>
    <source>
        <strain evidence="1">CtE0n6</strain>
    </source>
</reference>
<organism evidence="1">
    <name type="scientific">virus sp. ctE0n6</name>
    <dbReference type="NCBI Taxonomy" id="2827985"/>
    <lineage>
        <taxon>Viruses</taxon>
    </lineage>
</organism>
<accession>A0A8S5RFP2</accession>
<protein>
    <submittedName>
        <fullName evidence="1">Uncharacterized protein</fullName>
    </submittedName>
</protein>
<sequence>MYTVYMQLSMQLKYTIRIRSFENYRNELGEVLSARGICVTITLNLILNSKYKCNKKLSNYKRVTRMLEISYIN</sequence>